<gene>
    <name evidence="2" type="primary">RvY_06753-1</name>
    <name evidence="2" type="synonym">RvY_06753.1</name>
    <name evidence="2" type="ORF">RvY_06753</name>
</gene>
<accession>A0A1D1V311</accession>
<organism evidence="2 3">
    <name type="scientific">Ramazzottius varieornatus</name>
    <name type="common">Water bear</name>
    <name type="synonym">Tardigrade</name>
    <dbReference type="NCBI Taxonomy" id="947166"/>
    <lineage>
        <taxon>Eukaryota</taxon>
        <taxon>Metazoa</taxon>
        <taxon>Ecdysozoa</taxon>
        <taxon>Tardigrada</taxon>
        <taxon>Eutardigrada</taxon>
        <taxon>Parachela</taxon>
        <taxon>Hypsibioidea</taxon>
        <taxon>Ramazzottiidae</taxon>
        <taxon>Ramazzottius</taxon>
    </lineage>
</organism>
<protein>
    <submittedName>
        <fullName evidence="2">Uncharacterized protein</fullName>
    </submittedName>
</protein>
<name>A0A1D1V311_RAMVA</name>
<feature type="region of interest" description="Disordered" evidence="1">
    <location>
        <begin position="1"/>
        <end position="26"/>
    </location>
</feature>
<proteinExistence type="predicted"/>
<evidence type="ECO:0000313" key="2">
    <source>
        <dbReference type="EMBL" id="GAU95075.1"/>
    </source>
</evidence>
<comment type="caution">
    <text evidence="2">The sequence shown here is derived from an EMBL/GenBank/DDBJ whole genome shotgun (WGS) entry which is preliminary data.</text>
</comment>
<dbReference type="Proteomes" id="UP000186922">
    <property type="component" value="Unassembled WGS sequence"/>
</dbReference>
<keyword evidence="3" id="KW-1185">Reference proteome</keyword>
<evidence type="ECO:0000313" key="3">
    <source>
        <dbReference type="Proteomes" id="UP000186922"/>
    </source>
</evidence>
<dbReference type="AlphaFoldDB" id="A0A1D1V311"/>
<sequence length="80" mass="8317">MANEIGACGESKPLLVTGSGQSSGDEGEVELIDLTGEALKKRASDSKRAAKKVKASPSLQLRGLTVAEVQRGIKDESFGD</sequence>
<reference evidence="2 3" key="1">
    <citation type="journal article" date="2016" name="Nat. Commun.">
        <title>Extremotolerant tardigrade genome and improved radiotolerance of human cultured cells by tardigrade-unique protein.</title>
        <authorList>
            <person name="Hashimoto T."/>
            <person name="Horikawa D.D."/>
            <person name="Saito Y."/>
            <person name="Kuwahara H."/>
            <person name="Kozuka-Hata H."/>
            <person name="Shin-I T."/>
            <person name="Minakuchi Y."/>
            <person name="Ohishi K."/>
            <person name="Motoyama A."/>
            <person name="Aizu T."/>
            <person name="Enomoto A."/>
            <person name="Kondo K."/>
            <person name="Tanaka S."/>
            <person name="Hara Y."/>
            <person name="Koshikawa S."/>
            <person name="Sagara H."/>
            <person name="Miura T."/>
            <person name="Yokobori S."/>
            <person name="Miyagawa K."/>
            <person name="Suzuki Y."/>
            <person name="Kubo T."/>
            <person name="Oyama M."/>
            <person name="Kohara Y."/>
            <person name="Fujiyama A."/>
            <person name="Arakawa K."/>
            <person name="Katayama T."/>
            <person name="Toyoda A."/>
            <person name="Kunieda T."/>
        </authorList>
    </citation>
    <scope>NUCLEOTIDE SEQUENCE [LARGE SCALE GENOMIC DNA]</scope>
    <source>
        <strain evidence="2 3">YOKOZUNA-1</strain>
    </source>
</reference>
<dbReference type="EMBL" id="BDGG01000003">
    <property type="protein sequence ID" value="GAU95075.1"/>
    <property type="molecule type" value="Genomic_DNA"/>
</dbReference>
<evidence type="ECO:0000256" key="1">
    <source>
        <dbReference type="SAM" id="MobiDB-lite"/>
    </source>
</evidence>